<accession>A0A426DKN9</accession>
<proteinExistence type="predicted"/>
<dbReference type="AlphaFoldDB" id="A0A426DKN9"/>
<reference evidence="2" key="1">
    <citation type="submission" date="2018-10" db="EMBL/GenBank/DDBJ databases">
        <title>Schaedlerella arabinophila gen. nov. sp. nov., isolated from the mouse intestinal tract and comparative analysis with the genome of the closely related altered Schaedler flora strain ASF502.</title>
        <authorList>
            <person name="Miyake S."/>
            <person name="Soh M."/>
            <person name="Seedorf H."/>
        </authorList>
    </citation>
    <scope>NUCLEOTIDE SEQUENCE [LARGE SCALE GENOMIC DNA]</scope>
    <source>
        <strain evidence="2">DSM 106076</strain>
    </source>
</reference>
<feature type="compositionally biased region" description="Gly residues" evidence="1">
    <location>
        <begin position="440"/>
        <end position="468"/>
    </location>
</feature>
<feature type="region of interest" description="Disordered" evidence="1">
    <location>
        <begin position="437"/>
        <end position="488"/>
    </location>
</feature>
<dbReference type="RefSeq" id="WP_125128716.1">
    <property type="nucleotide sequence ID" value="NZ_RHJS01000002.1"/>
</dbReference>
<sequence length="674" mass="71922">MYPVSEAFLRAVQENTRRYYWTGRITTKGGAVYPFGYEDIVKGSGYISAQCCGSAEIELGTVYAAEMGVTLFSQVDRYTLDGAKVELFYHLRVEGGGFEEVPMGSFEVSEANRTAHCLELKAYDYMLRFEKSFNGFEAVGNAWDFLELCCKACGVEMENTQGEIEGMPNGRELLSIYPENDIGTYRDVLFFVGQVLGGFFCINRRGRLELRKYGAEPVLEVQGRHRFSSSFSDFITRYTAVSSTNLRTQTAEYYGLEVDDGLTMNLGVNPLLQFGLEETRRQLCGNILADLAAVNYVPFDSSTIGNPALDLGDVLTFTGGQADGEQMTCITSFQCRIGGRQSLKCVGKNPRLAQAKSKNDKNISGLLNQIEAGKVGIHTFTNASAYVVAEDRVRVISIEFAAKEETHVQFFGQAVVDVRAAQVERSASASGSIVVPIPAGTGGSEDSGEVDGAGDGGYGVGADSGGSGEEGRGRIGEKTGTSGGKAVGAVLENGESVGAVEMSGKSAGDDGGTGGGTEEVTVEVELPVIWTEDGQAVVYVTYELNDSEILAHRPVETWGSGKHILSLYYPIDSLVPNITNTFNVYLRMEGGTGEIETGGCIASISGQGMAAAAAWDGTVTVEESVGRFALGGGLGMKVFAGDMGIETMELVQKSYGDSMGKVLIGAFGKPFEVG</sequence>
<evidence type="ECO:0000313" key="3">
    <source>
        <dbReference type="Proteomes" id="UP000274920"/>
    </source>
</evidence>
<comment type="caution">
    <text evidence="2">The sequence shown here is derived from an EMBL/GenBank/DDBJ whole genome shotgun (WGS) entry which is preliminary data.</text>
</comment>
<gene>
    <name evidence="2" type="ORF">EBB54_20495</name>
</gene>
<name>A0A426DKN9_9FIRM</name>
<evidence type="ECO:0000313" key="2">
    <source>
        <dbReference type="EMBL" id="RRK33460.1"/>
    </source>
</evidence>
<dbReference type="EMBL" id="RHJS01000002">
    <property type="protein sequence ID" value="RRK33460.1"/>
    <property type="molecule type" value="Genomic_DNA"/>
</dbReference>
<organism evidence="2 3">
    <name type="scientific">Schaedlerella arabinosiphila</name>
    <dbReference type="NCBI Taxonomy" id="2044587"/>
    <lineage>
        <taxon>Bacteria</taxon>
        <taxon>Bacillati</taxon>
        <taxon>Bacillota</taxon>
        <taxon>Clostridia</taxon>
        <taxon>Lachnospirales</taxon>
        <taxon>Lachnospiraceae</taxon>
        <taxon>Schaedlerella</taxon>
    </lineage>
</organism>
<evidence type="ECO:0000256" key="1">
    <source>
        <dbReference type="SAM" id="MobiDB-lite"/>
    </source>
</evidence>
<protein>
    <submittedName>
        <fullName evidence="2">Uncharacterized protein</fullName>
    </submittedName>
</protein>
<dbReference type="Proteomes" id="UP000274920">
    <property type="component" value="Unassembled WGS sequence"/>
</dbReference>
<keyword evidence="3" id="KW-1185">Reference proteome</keyword>